<dbReference type="EMBL" id="BPFZ01000010">
    <property type="protein sequence ID" value="GIU67459.1"/>
    <property type="molecule type" value="Genomic_DNA"/>
</dbReference>
<evidence type="ECO:0000313" key="2">
    <source>
        <dbReference type="Proteomes" id="UP001161064"/>
    </source>
</evidence>
<reference evidence="1" key="2">
    <citation type="journal article" date="2023" name="ISME Commun">
        <title>Characterization of a bloom-associated alphaproteobacterial lineage, 'Candidatus Phycosocius': insights into freshwater algal-bacterial interactions.</title>
        <authorList>
            <person name="Tanabe Y."/>
            <person name="Yamaguchi H."/>
            <person name="Yoshida M."/>
            <person name="Kai A."/>
            <person name="Okazaki Y."/>
        </authorList>
    </citation>
    <scope>NUCLEOTIDE SEQUENCE</scope>
    <source>
        <strain evidence="1">BOTRYCO-1</strain>
    </source>
</reference>
<gene>
    <name evidence="1" type="ORF">PsB1_1613</name>
</gene>
<accession>A0ABQ4PWX4</accession>
<comment type="caution">
    <text evidence="1">The sequence shown here is derived from an EMBL/GenBank/DDBJ whole genome shotgun (WGS) entry which is preliminary data.</text>
</comment>
<sequence>MISRRTRLATGSATLGHGGIALPASAQEASAPLNALFESYFD</sequence>
<evidence type="ECO:0000313" key="1">
    <source>
        <dbReference type="EMBL" id="GIU67459.1"/>
    </source>
</evidence>
<protein>
    <submittedName>
        <fullName evidence="1">Uncharacterized protein</fullName>
    </submittedName>
</protein>
<keyword evidence="2" id="KW-1185">Reference proteome</keyword>
<organism evidence="1 2">
    <name type="scientific">Candidatus Phycosocius spiralis</name>
    <dbReference type="NCBI Taxonomy" id="2815099"/>
    <lineage>
        <taxon>Bacteria</taxon>
        <taxon>Pseudomonadati</taxon>
        <taxon>Pseudomonadota</taxon>
        <taxon>Alphaproteobacteria</taxon>
        <taxon>Caulobacterales</taxon>
        <taxon>Caulobacterales incertae sedis</taxon>
        <taxon>Candidatus Phycosocius</taxon>
    </lineage>
</organism>
<dbReference type="RefSeq" id="WP_284360377.1">
    <property type="nucleotide sequence ID" value="NZ_BPFZ01000010.1"/>
</dbReference>
<proteinExistence type="predicted"/>
<dbReference type="Proteomes" id="UP001161064">
    <property type="component" value="Unassembled WGS sequence"/>
</dbReference>
<reference evidence="1" key="1">
    <citation type="submission" date="2021-05" db="EMBL/GenBank/DDBJ databases">
        <authorList>
            <person name="Tanabe Y."/>
        </authorList>
    </citation>
    <scope>NUCLEOTIDE SEQUENCE</scope>
    <source>
        <strain evidence="1">BOTRYCO-1</strain>
    </source>
</reference>
<name>A0ABQ4PWX4_9PROT</name>